<dbReference type="Gene3D" id="3.40.50.10190">
    <property type="entry name" value="BRCT domain"/>
    <property type="match status" value="1"/>
</dbReference>
<evidence type="ECO:0000313" key="4">
    <source>
        <dbReference type="RefSeq" id="XP_018327400.1"/>
    </source>
</evidence>
<proteinExistence type="predicted"/>
<dbReference type="AlphaFoldDB" id="A0A1W4X4Z7"/>
<dbReference type="InParanoid" id="A0A1W4X4Z7"/>
<name>A0A1W4X4Z7_AGRPL</name>
<dbReference type="KEGG" id="apln:108738469"/>
<reference evidence="4" key="1">
    <citation type="submission" date="2025-08" db="UniProtKB">
        <authorList>
            <consortium name="RefSeq"/>
        </authorList>
    </citation>
    <scope>IDENTIFICATION</scope>
    <source>
        <tissue evidence="4">Entire body</tissue>
    </source>
</reference>
<protein>
    <submittedName>
        <fullName evidence="4">DNA repair protein XRCC1-like</fullName>
    </submittedName>
</protein>
<evidence type="ECO:0000313" key="3">
    <source>
        <dbReference type="Proteomes" id="UP000192223"/>
    </source>
</evidence>
<feature type="region of interest" description="Disordered" evidence="1">
    <location>
        <begin position="1"/>
        <end position="47"/>
    </location>
</feature>
<sequence length="155" mass="18260">MRTGEGSDTEDEIERIQAQRLKQNEKREENTSEEVKPAEVDPFSVDTEDEEDVMLRKVEKVNHELPKFFEHHVLYIDKDLPKDDIKQIEKYIHAYKGVLVEDLSDIVDIILADRNKDSFSLNEACPEAKIIDYNWIWECHNQQKLVPLDNFTIQC</sequence>
<dbReference type="OrthoDB" id="10643734at2759"/>
<dbReference type="RefSeq" id="XP_018327400.1">
    <property type="nucleotide sequence ID" value="XM_018471898.2"/>
</dbReference>
<accession>A0A1W4X4Z7</accession>
<dbReference type="GeneID" id="108738469"/>
<dbReference type="STRING" id="224129.A0A1W4X4Z7"/>
<dbReference type="SMART" id="SM00292">
    <property type="entry name" value="BRCT"/>
    <property type="match status" value="1"/>
</dbReference>
<dbReference type="Pfam" id="PF16589">
    <property type="entry name" value="BRCT_2"/>
    <property type="match status" value="1"/>
</dbReference>
<keyword evidence="3" id="KW-1185">Reference proteome</keyword>
<gene>
    <name evidence="4" type="primary">LOC108738469</name>
</gene>
<dbReference type="Proteomes" id="UP000192223">
    <property type="component" value="Unplaced"/>
</dbReference>
<feature type="domain" description="BRCT" evidence="2">
    <location>
        <begin position="64"/>
        <end position="153"/>
    </location>
</feature>
<dbReference type="SUPFAM" id="SSF52113">
    <property type="entry name" value="BRCT domain"/>
    <property type="match status" value="1"/>
</dbReference>
<organism evidence="3 4">
    <name type="scientific">Agrilus planipennis</name>
    <name type="common">Emerald ash borer</name>
    <name type="synonym">Agrilus marcopoli</name>
    <dbReference type="NCBI Taxonomy" id="224129"/>
    <lineage>
        <taxon>Eukaryota</taxon>
        <taxon>Metazoa</taxon>
        <taxon>Ecdysozoa</taxon>
        <taxon>Arthropoda</taxon>
        <taxon>Hexapoda</taxon>
        <taxon>Insecta</taxon>
        <taxon>Pterygota</taxon>
        <taxon>Neoptera</taxon>
        <taxon>Endopterygota</taxon>
        <taxon>Coleoptera</taxon>
        <taxon>Polyphaga</taxon>
        <taxon>Elateriformia</taxon>
        <taxon>Buprestoidea</taxon>
        <taxon>Buprestidae</taxon>
        <taxon>Agrilinae</taxon>
        <taxon>Agrilus</taxon>
    </lineage>
</organism>
<dbReference type="InterPro" id="IPR001357">
    <property type="entry name" value="BRCT_dom"/>
</dbReference>
<evidence type="ECO:0000259" key="2">
    <source>
        <dbReference type="PROSITE" id="PS50172"/>
    </source>
</evidence>
<evidence type="ECO:0000256" key="1">
    <source>
        <dbReference type="SAM" id="MobiDB-lite"/>
    </source>
</evidence>
<feature type="compositionally biased region" description="Basic and acidic residues" evidence="1">
    <location>
        <begin position="14"/>
        <end position="39"/>
    </location>
</feature>
<dbReference type="InterPro" id="IPR036420">
    <property type="entry name" value="BRCT_dom_sf"/>
</dbReference>
<dbReference type="PROSITE" id="PS50172">
    <property type="entry name" value="BRCT"/>
    <property type="match status" value="1"/>
</dbReference>